<evidence type="ECO:0000256" key="2">
    <source>
        <dbReference type="ARBA" id="ARBA00001961"/>
    </source>
</evidence>
<comment type="similarity">
    <text evidence="4">Belongs to the gamma-BBH/TMLD family.</text>
</comment>
<keyword evidence="6" id="KW-0479">Metal-binding</keyword>
<evidence type="ECO:0000256" key="8">
    <source>
        <dbReference type="ARBA" id="ARBA00022964"/>
    </source>
</evidence>
<dbReference type="OrthoDB" id="4346761at2759"/>
<evidence type="ECO:0000256" key="7">
    <source>
        <dbReference type="ARBA" id="ARBA00022873"/>
    </source>
</evidence>
<dbReference type="NCBIfam" id="TIGR02410">
    <property type="entry name" value="carnitine_TMLD"/>
    <property type="match status" value="1"/>
</dbReference>
<evidence type="ECO:0000313" key="20">
    <source>
        <dbReference type="Proteomes" id="UP001152646"/>
    </source>
</evidence>
<organism evidence="19 20">
    <name type="scientific">Penicillium salamii</name>
    <dbReference type="NCBI Taxonomy" id="1612424"/>
    <lineage>
        <taxon>Eukaryota</taxon>
        <taxon>Fungi</taxon>
        <taxon>Dikarya</taxon>
        <taxon>Ascomycota</taxon>
        <taxon>Pezizomycotina</taxon>
        <taxon>Eurotiomycetes</taxon>
        <taxon>Eurotiomycetidae</taxon>
        <taxon>Eurotiales</taxon>
        <taxon>Aspergillaceae</taxon>
        <taxon>Penicillium</taxon>
    </lineage>
</organism>
<dbReference type="InterPro" id="IPR042098">
    <property type="entry name" value="TauD-like_sf"/>
</dbReference>
<evidence type="ECO:0000259" key="17">
    <source>
        <dbReference type="Pfam" id="PF02668"/>
    </source>
</evidence>
<dbReference type="GO" id="GO:0050353">
    <property type="term" value="F:trimethyllysine dioxygenase activity"/>
    <property type="evidence" value="ECO:0007669"/>
    <property type="project" value="UniProtKB-EC"/>
</dbReference>
<dbReference type="PANTHER" id="PTHR10696">
    <property type="entry name" value="GAMMA-BUTYROBETAINE HYDROXYLASE-RELATED"/>
    <property type="match status" value="1"/>
</dbReference>
<accession>A0A9W4IFA2</accession>
<dbReference type="EMBL" id="CAJVPA010000044">
    <property type="protein sequence ID" value="CAG8269293.1"/>
    <property type="molecule type" value="Genomic_DNA"/>
</dbReference>
<evidence type="ECO:0000256" key="4">
    <source>
        <dbReference type="ARBA" id="ARBA00008654"/>
    </source>
</evidence>
<dbReference type="CDD" id="cd00250">
    <property type="entry name" value="CAS_like"/>
    <property type="match status" value="1"/>
</dbReference>
<comment type="catalytic activity">
    <reaction evidence="15">
        <text>N(6),N(6),N(6)-trimethyl-L-lysine + 2-oxoglutarate + O2 = (3S)-3-hydroxy-N(6),N(6),N(6)-trimethyl-L-lysine + succinate + CO2</text>
        <dbReference type="Rhea" id="RHEA:14181"/>
        <dbReference type="ChEBI" id="CHEBI:15379"/>
        <dbReference type="ChEBI" id="CHEBI:16526"/>
        <dbReference type="ChEBI" id="CHEBI:16810"/>
        <dbReference type="ChEBI" id="CHEBI:30031"/>
        <dbReference type="ChEBI" id="CHEBI:58100"/>
        <dbReference type="ChEBI" id="CHEBI:141499"/>
        <dbReference type="EC" id="1.14.11.8"/>
    </reaction>
</comment>
<dbReference type="FunFam" id="3.60.130.10:FF:000001">
    <property type="entry name" value="Trimethyllysine dioxygenase, mitochondrial"/>
    <property type="match status" value="1"/>
</dbReference>
<sequence>MPRLSGVPSLTPDPSILQFYIRIPLVNHESSMAYSSEIESVKQTYQATPLFYQQLGMSSSKIILEEEADCLKISQESSAPKPQLTTRQWKGRYEAAWSRPDILKIPRVRRGNKEVTLQLENCQCPKCIHPDTKQRASDTFAIPLKVKANSVEHKETGLEISWSDNHTGFYPYEWLHPHTQNKHGDRLEQNRLKPARDTAPGPRTFNPVPASDQSPRISYDEVMSDDKRLSVWLQLIVRLAHYKKKKKRARYANVFKWTRGFCFVDGVPTTPEATKGLIERIAFIRHTHYGGFWDFTADLTFKDTAYTNEFLGAHTDNTYFTDPARLQLFHLLSHTDGSGGENLLVDGFAAAAQLRSENPTHYNELARHRHPWHASGNDDSCIQPSAQAPVFSIHPDLDKMYQIRWNDYDRAPKVNWSAEEQLAWYRAARHYNEILQSREMWQKLEPGSALIFDNWRMLHGRSQFTGKRRMCGGYINNDDYISRLRMLKYGRECVLNNLGNLRNVSSNPYSIV</sequence>
<dbReference type="Pfam" id="PF06155">
    <property type="entry name" value="GBBH-like_N"/>
    <property type="match status" value="1"/>
</dbReference>
<dbReference type="EC" id="1.14.11.8" evidence="5"/>
<reference evidence="19" key="1">
    <citation type="submission" date="2021-07" db="EMBL/GenBank/DDBJ databases">
        <authorList>
            <person name="Branca A.L. A."/>
        </authorList>
    </citation>
    <scope>NUCLEOTIDE SEQUENCE</scope>
</reference>
<comment type="caution">
    <text evidence="19">The sequence shown here is derived from an EMBL/GenBank/DDBJ whole genome shotgun (WGS) entry which is preliminary data.</text>
</comment>
<comment type="function">
    <text evidence="14">Converts trimethyllysine (TML) into hydroxytrimethyllysine (HTML).</text>
</comment>
<keyword evidence="7" id="KW-0124">Carnitine biosynthesis</keyword>
<feature type="domain" description="TauD/TfdA-like" evidence="17">
    <location>
        <begin position="258"/>
        <end position="474"/>
    </location>
</feature>
<dbReference type="InterPro" id="IPR050411">
    <property type="entry name" value="AlphaKG_dependent_hydroxylases"/>
</dbReference>
<evidence type="ECO:0000256" key="9">
    <source>
        <dbReference type="ARBA" id="ARBA00023002"/>
    </source>
</evidence>
<comment type="cofactor">
    <cofactor evidence="2">
        <name>L-ascorbate</name>
        <dbReference type="ChEBI" id="CHEBI:38290"/>
    </cofactor>
</comment>
<keyword evidence="8" id="KW-0223">Dioxygenase</keyword>
<dbReference type="InterPro" id="IPR038492">
    <property type="entry name" value="GBBH-like_N_sf"/>
</dbReference>
<dbReference type="AlphaFoldDB" id="A0A9W4IFA2"/>
<dbReference type="GO" id="GO:0005506">
    <property type="term" value="F:iron ion binding"/>
    <property type="evidence" value="ECO:0007669"/>
    <property type="project" value="InterPro"/>
</dbReference>
<evidence type="ECO:0000256" key="1">
    <source>
        <dbReference type="ARBA" id="ARBA00001954"/>
    </source>
</evidence>
<keyword evidence="10" id="KW-0408">Iron</keyword>
<evidence type="ECO:0000256" key="16">
    <source>
        <dbReference type="SAM" id="MobiDB-lite"/>
    </source>
</evidence>
<dbReference type="Gene3D" id="3.30.2020.30">
    <property type="match status" value="1"/>
</dbReference>
<evidence type="ECO:0000259" key="18">
    <source>
        <dbReference type="Pfam" id="PF06155"/>
    </source>
</evidence>
<dbReference type="Pfam" id="PF02668">
    <property type="entry name" value="TauD"/>
    <property type="match status" value="1"/>
</dbReference>
<evidence type="ECO:0000256" key="6">
    <source>
        <dbReference type="ARBA" id="ARBA00022723"/>
    </source>
</evidence>
<dbReference type="GO" id="GO:0005739">
    <property type="term" value="C:mitochondrion"/>
    <property type="evidence" value="ECO:0007669"/>
    <property type="project" value="TreeGrafter"/>
</dbReference>
<feature type="domain" description="Gamma-butyrobetaine hydroxylase-like N-terminal" evidence="18">
    <location>
        <begin position="120"/>
        <end position="176"/>
    </location>
</feature>
<evidence type="ECO:0000313" key="19">
    <source>
        <dbReference type="EMBL" id="CAG8269293.1"/>
    </source>
</evidence>
<gene>
    <name evidence="19" type="ORF">PSALAMII_LOCUS1190</name>
</gene>
<evidence type="ECO:0000256" key="3">
    <source>
        <dbReference type="ARBA" id="ARBA00005022"/>
    </source>
</evidence>
<evidence type="ECO:0000256" key="10">
    <source>
        <dbReference type="ARBA" id="ARBA00023004"/>
    </source>
</evidence>
<keyword evidence="9" id="KW-0560">Oxidoreductase</keyword>
<evidence type="ECO:0000256" key="13">
    <source>
        <dbReference type="ARBA" id="ARBA00032283"/>
    </source>
</evidence>
<comment type="cofactor">
    <cofactor evidence="1">
        <name>Fe(2+)</name>
        <dbReference type="ChEBI" id="CHEBI:29033"/>
    </cofactor>
</comment>
<comment type="pathway">
    <text evidence="3">Amine and polyamine biosynthesis; carnitine biosynthesis.</text>
</comment>
<dbReference type="InterPro" id="IPR003819">
    <property type="entry name" value="TauD/TfdA-like"/>
</dbReference>
<dbReference type="PANTHER" id="PTHR10696:SF51">
    <property type="entry name" value="TRIMETHYLLYSINE DIOXYGENASE, MITOCHONDRIAL"/>
    <property type="match status" value="1"/>
</dbReference>
<dbReference type="InterPro" id="IPR012776">
    <property type="entry name" value="Trimethyllysine_dOase"/>
</dbReference>
<dbReference type="SUPFAM" id="SSF51197">
    <property type="entry name" value="Clavaminate synthase-like"/>
    <property type="match status" value="1"/>
</dbReference>
<protein>
    <recommendedName>
        <fullName evidence="5">trimethyllysine dioxygenase</fullName>
        <ecNumber evidence="5">1.14.11.8</ecNumber>
    </recommendedName>
    <alternativeName>
        <fullName evidence="12">Epsilon-trimethyllysine 2-oxoglutarate dioxygenase</fullName>
    </alternativeName>
    <alternativeName>
        <fullName evidence="11">TML hydroxylase</fullName>
    </alternativeName>
    <alternativeName>
        <fullName evidence="13">TML-alpha-ketoglutarate dioxygenase</fullName>
    </alternativeName>
</protein>
<proteinExistence type="inferred from homology"/>
<evidence type="ECO:0000256" key="15">
    <source>
        <dbReference type="ARBA" id="ARBA00049334"/>
    </source>
</evidence>
<dbReference type="GO" id="GO:0045329">
    <property type="term" value="P:carnitine biosynthetic process"/>
    <property type="evidence" value="ECO:0007669"/>
    <property type="project" value="UniProtKB-KW"/>
</dbReference>
<evidence type="ECO:0000256" key="11">
    <source>
        <dbReference type="ARBA" id="ARBA00030363"/>
    </source>
</evidence>
<evidence type="ECO:0000256" key="12">
    <source>
        <dbReference type="ARBA" id="ARBA00031778"/>
    </source>
</evidence>
<name>A0A9W4IFA2_9EURO</name>
<evidence type="ECO:0000256" key="14">
    <source>
        <dbReference type="ARBA" id="ARBA00046008"/>
    </source>
</evidence>
<dbReference type="Gene3D" id="3.60.130.10">
    <property type="entry name" value="Clavaminate synthase-like"/>
    <property type="match status" value="1"/>
</dbReference>
<dbReference type="Proteomes" id="UP001152646">
    <property type="component" value="Unassembled WGS sequence"/>
</dbReference>
<feature type="region of interest" description="Disordered" evidence="16">
    <location>
        <begin position="193"/>
        <end position="216"/>
    </location>
</feature>
<evidence type="ECO:0000256" key="5">
    <source>
        <dbReference type="ARBA" id="ARBA00012267"/>
    </source>
</evidence>
<dbReference type="InterPro" id="IPR010376">
    <property type="entry name" value="GBBH-like_N"/>
</dbReference>